<name>A0AAD9VVV5_9HYME</name>
<keyword evidence="10" id="KW-1185">Reference proteome</keyword>
<evidence type="ECO:0000313" key="10">
    <source>
        <dbReference type="Proteomes" id="UP001258017"/>
    </source>
</evidence>
<dbReference type="InterPro" id="IPR012337">
    <property type="entry name" value="RNaseH-like_sf"/>
</dbReference>
<organism evidence="9 10">
    <name type="scientific">Odynerus spinipes</name>
    <dbReference type="NCBI Taxonomy" id="1348599"/>
    <lineage>
        <taxon>Eukaryota</taxon>
        <taxon>Metazoa</taxon>
        <taxon>Ecdysozoa</taxon>
        <taxon>Arthropoda</taxon>
        <taxon>Hexapoda</taxon>
        <taxon>Insecta</taxon>
        <taxon>Pterygota</taxon>
        <taxon>Neoptera</taxon>
        <taxon>Endopterygota</taxon>
        <taxon>Hymenoptera</taxon>
        <taxon>Apocrita</taxon>
        <taxon>Aculeata</taxon>
        <taxon>Vespoidea</taxon>
        <taxon>Vespidae</taxon>
        <taxon>Eumeninae</taxon>
        <taxon>Odynerus</taxon>
    </lineage>
</organism>
<evidence type="ECO:0000256" key="4">
    <source>
        <dbReference type="ARBA" id="ARBA00022801"/>
    </source>
</evidence>
<keyword evidence="4" id="KW-0378">Hydrolase</keyword>
<dbReference type="GO" id="GO:0005634">
    <property type="term" value="C:nucleus"/>
    <property type="evidence" value="ECO:0007669"/>
    <property type="project" value="UniProtKB-SubCell"/>
</dbReference>
<dbReference type="PANTHER" id="PTHR12801:SF82">
    <property type="entry name" value="RNA EXONUCLEASE 5"/>
    <property type="match status" value="1"/>
</dbReference>
<evidence type="ECO:0000256" key="1">
    <source>
        <dbReference type="ARBA" id="ARBA00004123"/>
    </source>
</evidence>
<reference evidence="9" key="2">
    <citation type="journal article" date="2023" name="Commun. Biol.">
        <title>Intrasexual cuticular hydrocarbon dimorphism in a wasp sheds light on hydrocarbon biosynthesis genes in Hymenoptera.</title>
        <authorList>
            <person name="Moris V.C."/>
            <person name="Podsiadlowski L."/>
            <person name="Martin S."/>
            <person name="Oeyen J.P."/>
            <person name="Donath A."/>
            <person name="Petersen M."/>
            <person name="Wilbrandt J."/>
            <person name="Misof B."/>
            <person name="Liedtke D."/>
            <person name="Thamm M."/>
            <person name="Scheiner R."/>
            <person name="Schmitt T."/>
            <person name="Niehuis O."/>
        </authorList>
    </citation>
    <scope>NUCLEOTIDE SEQUENCE</scope>
    <source>
        <strain evidence="9">GBR_01_08_01A</strain>
    </source>
</reference>
<dbReference type="CDD" id="cd06145">
    <property type="entry name" value="REX1_like"/>
    <property type="match status" value="1"/>
</dbReference>
<dbReference type="GO" id="GO:0004527">
    <property type="term" value="F:exonuclease activity"/>
    <property type="evidence" value="ECO:0007669"/>
    <property type="project" value="UniProtKB-KW"/>
</dbReference>
<evidence type="ECO:0000256" key="7">
    <source>
        <dbReference type="SAM" id="MobiDB-lite"/>
    </source>
</evidence>
<evidence type="ECO:0000313" key="9">
    <source>
        <dbReference type="EMBL" id="KAK2588916.1"/>
    </source>
</evidence>
<comment type="similarity">
    <text evidence="2">Belongs to the REXO1/REXO3 family.</text>
</comment>
<evidence type="ECO:0000259" key="8">
    <source>
        <dbReference type="SMART" id="SM00479"/>
    </source>
</evidence>
<dbReference type="Pfam" id="PF00929">
    <property type="entry name" value="RNase_T"/>
    <property type="match status" value="1"/>
</dbReference>
<dbReference type="InterPro" id="IPR013520">
    <property type="entry name" value="Ribonucl_H"/>
</dbReference>
<feature type="domain" description="Exonuclease" evidence="8">
    <location>
        <begin position="344"/>
        <end position="504"/>
    </location>
</feature>
<keyword evidence="3" id="KW-0540">Nuclease</keyword>
<evidence type="ECO:0000256" key="3">
    <source>
        <dbReference type="ARBA" id="ARBA00022722"/>
    </source>
</evidence>
<dbReference type="SMART" id="SM00479">
    <property type="entry name" value="EXOIII"/>
    <property type="match status" value="1"/>
</dbReference>
<dbReference type="GO" id="GO:0003676">
    <property type="term" value="F:nucleic acid binding"/>
    <property type="evidence" value="ECO:0007669"/>
    <property type="project" value="InterPro"/>
</dbReference>
<proteinExistence type="inferred from homology"/>
<dbReference type="Gene3D" id="3.30.420.10">
    <property type="entry name" value="Ribonuclease H-like superfamily/Ribonuclease H"/>
    <property type="match status" value="1"/>
</dbReference>
<comment type="subcellular location">
    <subcellularLocation>
        <location evidence="1">Nucleus</location>
    </subcellularLocation>
</comment>
<accession>A0AAD9VVV5</accession>
<dbReference type="InterPro" id="IPR034922">
    <property type="entry name" value="REX1-like_exo"/>
</dbReference>
<dbReference type="SUPFAM" id="SSF53098">
    <property type="entry name" value="Ribonuclease H-like"/>
    <property type="match status" value="1"/>
</dbReference>
<protein>
    <recommendedName>
        <fullName evidence="8">Exonuclease domain-containing protein</fullName>
    </recommendedName>
</protein>
<keyword evidence="5" id="KW-0269">Exonuclease</keyword>
<dbReference type="AlphaFoldDB" id="A0AAD9VVV5"/>
<feature type="compositionally biased region" description="Basic and acidic residues" evidence="7">
    <location>
        <begin position="27"/>
        <end position="36"/>
    </location>
</feature>
<evidence type="ECO:0000256" key="2">
    <source>
        <dbReference type="ARBA" id="ARBA00006357"/>
    </source>
</evidence>
<dbReference type="InterPro" id="IPR047021">
    <property type="entry name" value="REXO1/3/4-like"/>
</dbReference>
<keyword evidence="6" id="KW-0539">Nucleus</keyword>
<feature type="region of interest" description="Disordered" evidence="7">
    <location>
        <begin position="27"/>
        <end position="76"/>
    </location>
</feature>
<feature type="compositionally biased region" description="Basic and acidic residues" evidence="7">
    <location>
        <begin position="55"/>
        <end position="67"/>
    </location>
</feature>
<dbReference type="FunFam" id="3.30.420.10:FF:000019">
    <property type="entry name" value="RNA exonuclease NEF-sp"/>
    <property type="match status" value="1"/>
</dbReference>
<sequence length="686" mass="77579">MKSPTTKQLQRMEKKKKKMAALLEITKLNDKDREAKALALKQTEMGQTNLSSDSDDSHGVHNDESPNRKRTCSTALDRTANVESIEVKEEVHGIEEHDEHANKKPRLSGEDYAKLKQELRDRKKVLKAIPRLHLKPVGKNASLNTNTKSTDRIPLFLSDIQHLLLYSLLGHHSPYLPARWCHLEKYNKISHTVVFVVEGLSLYHFMAYESIFSHITNNLEFHLEVMTAAAYGGSVIEELAAVPLTGTQSDKLIKQFGSLEIALQNTGDVVKLLKTVFPVHQSTITSINKDLPSTDKFSRTQLLLSLRQMVEENYPVPLKGELARKYGEYIFTKDSYLEATSKSPMLALDCEMCRTTTGDLELTRISLVDEGMNIVYDSLVKPDNPIIDYLTQFSGITKEMLNDVTTTLSDVQQTLRKILPPDCILVGQSLNSDLHTLKMMHPYIIDTSVIFNITGDRYRKTKLQILVREFLGEKIQQGKDGHCSTEDSIASMKLTQLKLANSVDYGDAVLLGQCKMDALRMENNTQTVNERISKRLEMKKYATSIFNHVTKEKMTATIVGNEQVMNEYSRYFKTSSLSIRNDGSFTESDQVRLVIADNDKHAVTRASQIAMEHAFTLCHVKIKEEQLKNEHIEKTFRTVNKWIHKLWQHMAVNGLACVVFSGQENAANGACFLNLKKDVAAKVICV</sequence>
<comment type="caution">
    <text evidence="9">The sequence shown here is derived from an EMBL/GenBank/DDBJ whole genome shotgun (WGS) entry which is preliminary data.</text>
</comment>
<evidence type="ECO:0000256" key="6">
    <source>
        <dbReference type="ARBA" id="ARBA00023242"/>
    </source>
</evidence>
<dbReference type="EMBL" id="JAIFRP010000002">
    <property type="protein sequence ID" value="KAK2588916.1"/>
    <property type="molecule type" value="Genomic_DNA"/>
</dbReference>
<reference evidence="9" key="1">
    <citation type="submission" date="2021-08" db="EMBL/GenBank/DDBJ databases">
        <authorList>
            <person name="Misof B."/>
            <person name="Oliver O."/>
            <person name="Podsiadlowski L."/>
            <person name="Donath A."/>
            <person name="Peters R."/>
            <person name="Mayer C."/>
            <person name="Rust J."/>
            <person name="Gunkel S."/>
            <person name="Lesny P."/>
            <person name="Martin S."/>
            <person name="Oeyen J.P."/>
            <person name="Petersen M."/>
            <person name="Panagiotis P."/>
            <person name="Wilbrandt J."/>
            <person name="Tanja T."/>
        </authorList>
    </citation>
    <scope>NUCLEOTIDE SEQUENCE</scope>
    <source>
        <strain evidence="9">GBR_01_08_01A</strain>
        <tissue evidence="9">Thorax + abdomen</tissue>
    </source>
</reference>
<dbReference type="InterPro" id="IPR036397">
    <property type="entry name" value="RNaseH_sf"/>
</dbReference>
<gene>
    <name evidence="9" type="ORF">KPH14_001773</name>
</gene>
<dbReference type="Proteomes" id="UP001258017">
    <property type="component" value="Unassembled WGS sequence"/>
</dbReference>
<evidence type="ECO:0000256" key="5">
    <source>
        <dbReference type="ARBA" id="ARBA00022839"/>
    </source>
</evidence>
<dbReference type="PANTHER" id="PTHR12801">
    <property type="entry name" value="RNA EXONUCLEASE REXO1 / RECO3 FAMILY MEMBER-RELATED"/>
    <property type="match status" value="1"/>
</dbReference>